<evidence type="ECO:0000256" key="1">
    <source>
        <dbReference type="ARBA" id="ARBA00004651"/>
    </source>
</evidence>
<feature type="transmembrane region" description="Helical" evidence="6">
    <location>
        <begin position="27"/>
        <end position="47"/>
    </location>
</feature>
<dbReference type="PANTHER" id="PTHR42770:SF7">
    <property type="entry name" value="MEMBRANE PROTEIN"/>
    <property type="match status" value="1"/>
</dbReference>
<evidence type="ECO:0000313" key="7">
    <source>
        <dbReference type="EMBL" id="MFC4244910.1"/>
    </source>
</evidence>
<feature type="transmembrane region" description="Helical" evidence="6">
    <location>
        <begin position="385"/>
        <end position="404"/>
    </location>
</feature>
<sequence length="511" mass="53813">MSETLALDPVGAAGEAPHRHELRGNGISGAGAIVMAVAGSAPAYSIAATTPLLIGTAGLASVASLLWCGIPMLGIAFAFAYLGRSDVNAGAAYSWVGRALHPSLGFLSGWSLVVSATIFMVSGALPAGQFTLQLINPALTSNTWLVTGVGAVWFLVMLALVVFGVTVTALAQWIMSSIEVGILVIVAVAALIKGFSGSGVHTAFSWSWFGFAHFGSAGTFATAALIAAFYFWGWDVSANLNEETSNGHKASGRGGIVGVFIVFALFLVFTTATQVLLPNHQATGTNAIIDLGHAIFPGWGGTALIIAAMLSTIATLETTLIQASRTLFAMGRDNTIPRVFGTTARRWKTPAFATLIVGVVAVGLFIGSNSLGSVSTIMTDAVDSIGFQITFYYSLAAAAVVVTYRRQLFRSVKTFLLVGLWPAIGALFMAWAFVQSLISDWGDWVVIGIGIGSIVVGLFLVWGFWGRARSYYTKRPLEPENEIVPATNPIDLSMRAELVDADHPEEEELHA</sequence>
<feature type="transmembrane region" description="Helical" evidence="6">
    <location>
        <begin position="444"/>
        <end position="465"/>
    </location>
</feature>
<feature type="transmembrane region" description="Helical" evidence="6">
    <location>
        <begin position="208"/>
        <end position="233"/>
    </location>
</feature>
<proteinExistence type="predicted"/>
<dbReference type="InterPro" id="IPR050367">
    <property type="entry name" value="APC_superfamily"/>
</dbReference>
<feature type="transmembrane region" description="Helical" evidence="6">
    <location>
        <begin position="254"/>
        <end position="276"/>
    </location>
</feature>
<organism evidence="7 8">
    <name type="scientific">Gryllotalpicola reticulitermitis</name>
    <dbReference type="NCBI Taxonomy" id="1184153"/>
    <lineage>
        <taxon>Bacteria</taxon>
        <taxon>Bacillati</taxon>
        <taxon>Actinomycetota</taxon>
        <taxon>Actinomycetes</taxon>
        <taxon>Micrococcales</taxon>
        <taxon>Microbacteriaceae</taxon>
        <taxon>Gryllotalpicola</taxon>
    </lineage>
</organism>
<evidence type="ECO:0000256" key="3">
    <source>
        <dbReference type="ARBA" id="ARBA00022692"/>
    </source>
</evidence>
<dbReference type="EMBL" id="JBHSCN010000006">
    <property type="protein sequence ID" value="MFC4244910.1"/>
    <property type="molecule type" value="Genomic_DNA"/>
</dbReference>
<evidence type="ECO:0000256" key="6">
    <source>
        <dbReference type="SAM" id="Phobius"/>
    </source>
</evidence>
<evidence type="ECO:0000256" key="2">
    <source>
        <dbReference type="ARBA" id="ARBA00022475"/>
    </source>
</evidence>
<gene>
    <name evidence="7" type="ORF">ACFOYW_16165</name>
</gene>
<dbReference type="Pfam" id="PF13520">
    <property type="entry name" value="AA_permease_2"/>
    <property type="match status" value="1"/>
</dbReference>
<name>A0ABV8QBJ7_9MICO</name>
<feature type="transmembrane region" description="Helical" evidence="6">
    <location>
        <begin position="352"/>
        <end position="373"/>
    </location>
</feature>
<dbReference type="Proteomes" id="UP001595900">
    <property type="component" value="Unassembled WGS sequence"/>
</dbReference>
<evidence type="ECO:0000313" key="8">
    <source>
        <dbReference type="Proteomes" id="UP001595900"/>
    </source>
</evidence>
<feature type="transmembrane region" description="Helical" evidence="6">
    <location>
        <begin position="416"/>
        <end position="438"/>
    </location>
</feature>
<evidence type="ECO:0000256" key="4">
    <source>
        <dbReference type="ARBA" id="ARBA00022989"/>
    </source>
</evidence>
<dbReference type="InterPro" id="IPR002293">
    <property type="entry name" value="AA/rel_permease1"/>
</dbReference>
<dbReference type="PANTHER" id="PTHR42770">
    <property type="entry name" value="AMINO ACID TRANSPORTER-RELATED"/>
    <property type="match status" value="1"/>
</dbReference>
<feature type="transmembrane region" description="Helical" evidence="6">
    <location>
        <begin position="104"/>
        <end position="125"/>
    </location>
</feature>
<keyword evidence="5 6" id="KW-0472">Membrane</keyword>
<evidence type="ECO:0000256" key="5">
    <source>
        <dbReference type="ARBA" id="ARBA00023136"/>
    </source>
</evidence>
<dbReference type="Gene3D" id="1.20.1740.10">
    <property type="entry name" value="Amino acid/polyamine transporter I"/>
    <property type="match status" value="1"/>
</dbReference>
<comment type="subcellular location">
    <subcellularLocation>
        <location evidence="1">Cell membrane</location>
        <topology evidence="1">Multi-pass membrane protein</topology>
    </subcellularLocation>
</comment>
<feature type="transmembrane region" description="Helical" evidence="6">
    <location>
        <begin position="145"/>
        <end position="171"/>
    </location>
</feature>
<reference evidence="8" key="1">
    <citation type="journal article" date="2019" name="Int. J. Syst. Evol. Microbiol.">
        <title>The Global Catalogue of Microorganisms (GCM) 10K type strain sequencing project: providing services to taxonomists for standard genome sequencing and annotation.</title>
        <authorList>
            <consortium name="The Broad Institute Genomics Platform"/>
            <consortium name="The Broad Institute Genome Sequencing Center for Infectious Disease"/>
            <person name="Wu L."/>
            <person name="Ma J."/>
        </authorList>
    </citation>
    <scope>NUCLEOTIDE SEQUENCE [LARGE SCALE GENOMIC DNA]</scope>
    <source>
        <strain evidence="8">CGMCC 1.10363</strain>
    </source>
</reference>
<feature type="transmembrane region" description="Helical" evidence="6">
    <location>
        <begin position="59"/>
        <end position="83"/>
    </location>
</feature>
<dbReference type="RefSeq" id="WP_390231228.1">
    <property type="nucleotide sequence ID" value="NZ_JBHSCN010000006.1"/>
</dbReference>
<keyword evidence="4 6" id="KW-1133">Transmembrane helix</keyword>
<feature type="transmembrane region" description="Helical" evidence="6">
    <location>
        <begin position="178"/>
        <end position="196"/>
    </location>
</feature>
<comment type="caution">
    <text evidence="7">The sequence shown here is derived from an EMBL/GenBank/DDBJ whole genome shotgun (WGS) entry which is preliminary data.</text>
</comment>
<accession>A0ABV8QBJ7</accession>
<feature type="transmembrane region" description="Helical" evidence="6">
    <location>
        <begin position="296"/>
        <end position="316"/>
    </location>
</feature>
<protein>
    <submittedName>
        <fullName evidence="7">APC family permease</fullName>
    </submittedName>
</protein>
<keyword evidence="2" id="KW-1003">Cell membrane</keyword>
<keyword evidence="8" id="KW-1185">Reference proteome</keyword>
<dbReference type="PIRSF" id="PIRSF006060">
    <property type="entry name" value="AA_transporter"/>
    <property type="match status" value="1"/>
</dbReference>
<keyword evidence="3 6" id="KW-0812">Transmembrane</keyword>